<proteinExistence type="predicted"/>
<dbReference type="EMBL" id="JACBAG010001857">
    <property type="protein sequence ID" value="KAF7179624.1"/>
    <property type="molecule type" value="Genomic_DNA"/>
</dbReference>
<accession>A0A8H6V942</accession>
<organism evidence="1 2">
    <name type="scientific">Aspergillus felis</name>
    <dbReference type="NCBI Taxonomy" id="1287682"/>
    <lineage>
        <taxon>Eukaryota</taxon>
        <taxon>Fungi</taxon>
        <taxon>Dikarya</taxon>
        <taxon>Ascomycota</taxon>
        <taxon>Pezizomycotina</taxon>
        <taxon>Eurotiomycetes</taxon>
        <taxon>Eurotiomycetidae</taxon>
        <taxon>Eurotiales</taxon>
        <taxon>Aspergillaceae</taxon>
        <taxon>Aspergillus</taxon>
        <taxon>Aspergillus subgen. Fumigati</taxon>
    </lineage>
</organism>
<name>A0A8H6V942_9EURO</name>
<gene>
    <name evidence="1" type="ORF">CNMCM7691_008673</name>
</gene>
<dbReference type="Proteomes" id="UP000641853">
    <property type="component" value="Unassembled WGS sequence"/>
</dbReference>
<sequence>MRVRKIEQHRRGVDVDRDTEYVFIMIAWSKIGGREERVLFVVDRGQRLSQMQRGRQTLKQRAMNDTTYAVQIFRCTDKLSCLKGPISACIINPISELQNLFQVCLPPCLFTPVRDESRSAGYPKLRVISYLFSGVSFEELPALTEFNSSIQQPNERVLAWCGTHLLKAYVKSILRDSMISYSACSVFPEGLRESSGRSISDPRILVSKISVAD</sequence>
<protein>
    <submittedName>
        <fullName evidence="1">Uncharacterized protein</fullName>
    </submittedName>
</protein>
<comment type="caution">
    <text evidence="1">The sequence shown here is derived from an EMBL/GenBank/DDBJ whole genome shotgun (WGS) entry which is preliminary data.</text>
</comment>
<evidence type="ECO:0000313" key="1">
    <source>
        <dbReference type="EMBL" id="KAF7179624.1"/>
    </source>
</evidence>
<keyword evidence="2" id="KW-1185">Reference proteome</keyword>
<dbReference type="AlphaFoldDB" id="A0A8H6V942"/>
<evidence type="ECO:0000313" key="2">
    <source>
        <dbReference type="Proteomes" id="UP000641853"/>
    </source>
</evidence>
<reference evidence="1" key="1">
    <citation type="submission" date="2020-06" db="EMBL/GenBank/DDBJ databases">
        <title>Draft genome sequences of strains closely related to Aspergillus parafelis and Aspergillus hiratsukae.</title>
        <authorList>
            <person name="Dos Santos R.A.C."/>
            <person name="Rivero-Menendez O."/>
            <person name="Steenwyk J.L."/>
            <person name="Mead M.E."/>
            <person name="Goldman G.H."/>
            <person name="Alastruey-Izquierdo A."/>
            <person name="Rokas A."/>
        </authorList>
    </citation>
    <scope>NUCLEOTIDE SEQUENCE</scope>
    <source>
        <strain evidence="1">CNM-CM7691</strain>
    </source>
</reference>